<dbReference type="AlphaFoldDB" id="A0AAD5YCX2"/>
<dbReference type="PANTHER" id="PTHR21310">
    <property type="entry name" value="AMINOGLYCOSIDE PHOSPHOTRANSFERASE-RELATED-RELATED"/>
    <property type="match status" value="1"/>
</dbReference>
<dbReference type="EMBL" id="JANAWD010000893">
    <property type="protein sequence ID" value="KAJ3475230.1"/>
    <property type="molecule type" value="Genomic_DNA"/>
</dbReference>
<dbReference type="InterPro" id="IPR011009">
    <property type="entry name" value="Kinase-like_dom_sf"/>
</dbReference>
<dbReference type="Gene3D" id="3.90.1200.10">
    <property type="match status" value="1"/>
</dbReference>
<organism evidence="2 3">
    <name type="scientific">Meripilus lineatus</name>
    <dbReference type="NCBI Taxonomy" id="2056292"/>
    <lineage>
        <taxon>Eukaryota</taxon>
        <taxon>Fungi</taxon>
        <taxon>Dikarya</taxon>
        <taxon>Basidiomycota</taxon>
        <taxon>Agaricomycotina</taxon>
        <taxon>Agaricomycetes</taxon>
        <taxon>Polyporales</taxon>
        <taxon>Meripilaceae</taxon>
        <taxon>Meripilus</taxon>
    </lineage>
</organism>
<evidence type="ECO:0000313" key="3">
    <source>
        <dbReference type="Proteomes" id="UP001212997"/>
    </source>
</evidence>
<dbReference type="SUPFAM" id="SSF56112">
    <property type="entry name" value="Protein kinase-like (PK-like)"/>
    <property type="match status" value="1"/>
</dbReference>
<keyword evidence="3" id="KW-1185">Reference proteome</keyword>
<evidence type="ECO:0000313" key="2">
    <source>
        <dbReference type="EMBL" id="KAJ3475230.1"/>
    </source>
</evidence>
<dbReference type="InterPro" id="IPR002575">
    <property type="entry name" value="Aminoglycoside_PTrfase"/>
</dbReference>
<proteinExistence type="predicted"/>
<sequence>MVGPLFPTSDAFPVGYPLRCPPAQQFSSPLRAKFWFYVHDWILKPISIYYSGYYRLPESMGIYPLPFGLILKSHEGVREQEAVAMNLARAMGIPAPRALTYGSINDPETFPSILMTRLPGKDISSCDGVNLDVVCEDLIRILTLMRAFSSPWGNMVCGVDGGPLSGPHVPNSLLPATANEADFQQQFRDVASFSSARQQNKHKDSIAATEEFFSLPPHAIVFTHGDLQWHNIMVTPDSHISGIVDWEAAGWLPDYWEFSILGLRKGPWNRVINEGLTSNVYEKQVTGHRHLLRVINRLLPLYAHPSIVITANMLTVSMCVAASCDCWPIAECQALALVHYMVVLEKDSSINDACCLLQLGFPFPFVVFFCPFRGSNFQPE</sequence>
<feature type="domain" description="Aminoglycoside phosphotransferase" evidence="1">
    <location>
        <begin position="79"/>
        <end position="262"/>
    </location>
</feature>
<dbReference type="PANTHER" id="PTHR21310:SF55">
    <property type="entry name" value="AMINOGLYCOSIDE PHOSPHOTRANSFERASE DOMAIN-CONTAINING PROTEIN"/>
    <property type="match status" value="1"/>
</dbReference>
<dbReference type="Pfam" id="PF01636">
    <property type="entry name" value="APH"/>
    <property type="match status" value="1"/>
</dbReference>
<gene>
    <name evidence="2" type="ORF">NLI96_g11971</name>
</gene>
<protein>
    <recommendedName>
        <fullName evidence="1">Aminoglycoside phosphotransferase domain-containing protein</fullName>
    </recommendedName>
</protein>
<comment type="caution">
    <text evidence="2">The sequence shown here is derived from an EMBL/GenBank/DDBJ whole genome shotgun (WGS) entry which is preliminary data.</text>
</comment>
<accession>A0AAD5YCX2</accession>
<evidence type="ECO:0000259" key="1">
    <source>
        <dbReference type="Pfam" id="PF01636"/>
    </source>
</evidence>
<dbReference type="InterPro" id="IPR051678">
    <property type="entry name" value="AGP_Transferase"/>
</dbReference>
<name>A0AAD5YCX2_9APHY</name>
<dbReference type="Proteomes" id="UP001212997">
    <property type="component" value="Unassembled WGS sequence"/>
</dbReference>
<reference evidence="2" key="1">
    <citation type="submission" date="2022-07" db="EMBL/GenBank/DDBJ databases">
        <title>Genome Sequence of Physisporinus lineatus.</title>
        <authorList>
            <person name="Buettner E."/>
        </authorList>
    </citation>
    <scope>NUCLEOTIDE SEQUENCE</scope>
    <source>
        <strain evidence="2">VT162</strain>
    </source>
</reference>